<dbReference type="Proteomes" id="UP000235672">
    <property type="component" value="Unassembled WGS sequence"/>
</dbReference>
<proteinExistence type="predicted"/>
<accession>A0A2J6PGY8</accession>
<dbReference type="OrthoDB" id="3577979at2759"/>
<name>A0A2J6PGY8_9HELO</name>
<reference evidence="1 2" key="1">
    <citation type="submission" date="2016-05" db="EMBL/GenBank/DDBJ databases">
        <title>A degradative enzymes factory behind the ericoid mycorrhizal symbiosis.</title>
        <authorList>
            <consortium name="DOE Joint Genome Institute"/>
            <person name="Martino E."/>
            <person name="Morin E."/>
            <person name="Grelet G."/>
            <person name="Kuo A."/>
            <person name="Kohler A."/>
            <person name="Daghino S."/>
            <person name="Barry K."/>
            <person name="Choi C."/>
            <person name="Cichocki N."/>
            <person name="Clum A."/>
            <person name="Copeland A."/>
            <person name="Hainaut M."/>
            <person name="Haridas S."/>
            <person name="Labutti K."/>
            <person name="Lindquist E."/>
            <person name="Lipzen A."/>
            <person name="Khouja H.-R."/>
            <person name="Murat C."/>
            <person name="Ohm R."/>
            <person name="Olson A."/>
            <person name="Spatafora J."/>
            <person name="Veneault-Fourrey C."/>
            <person name="Henrissat B."/>
            <person name="Grigoriev I."/>
            <person name="Martin F."/>
            <person name="Perotto S."/>
        </authorList>
    </citation>
    <scope>NUCLEOTIDE SEQUENCE [LARGE SCALE GENOMIC DNA]</scope>
    <source>
        <strain evidence="1 2">UAMH 7357</strain>
    </source>
</reference>
<sequence>MVINASPCGRTSPFFGLKMTYRLGIGWAISRILDLTVQRAETRLKAPRRSLVILVTCLGPLSLSSSRVTEVPHQSTLRTKTRLNAFHHHNKMRDIYTKTLRIDKAMAAIQRGEFIHYTNITKYYKCSRNAVSWRMRALINIGIKGGSTCTARDDISIPT</sequence>
<organism evidence="1 2">
    <name type="scientific">Hyaloscypha hepaticicola</name>
    <dbReference type="NCBI Taxonomy" id="2082293"/>
    <lineage>
        <taxon>Eukaryota</taxon>
        <taxon>Fungi</taxon>
        <taxon>Dikarya</taxon>
        <taxon>Ascomycota</taxon>
        <taxon>Pezizomycotina</taxon>
        <taxon>Leotiomycetes</taxon>
        <taxon>Helotiales</taxon>
        <taxon>Hyaloscyphaceae</taxon>
        <taxon>Hyaloscypha</taxon>
    </lineage>
</organism>
<dbReference type="AlphaFoldDB" id="A0A2J6PGY8"/>
<gene>
    <name evidence="1" type="ORF">NA56DRAFT_440544</name>
</gene>
<protein>
    <submittedName>
        <fullName evidence="1">Uncharacterized protein</fullName>
    </submittedName>
</protein>
<dbReference type="EMBL" id="KZ613533">
    <property type="protein sequence ID" value="PMD13290.1"/>
    <property type="molecule type" value="Genomic_DNA"/>
</dbReference>
<evidence type="ECO:0000313" key="2">
    <source>
        <dbReference type="Proteomes" id="UP000235672"/>
    </source>
</evidence>
<evidence type="ECO:0000313" key="1">
    <source>
        <dbReference type="EMBL" id="PMD13290.1"/>
    </source>
</evidence>
<keyword evidence="2" id="KW-1185">Reference proteome</keyword>